<keyword evidence="2 5" id="KW-0812">Transmembrane</keyword>
<evidence type="ECO:0008006" key="7">
    <source>
        <dbReference type="Google" id="ProtNLM"/>
    </source>
</evidence>
<sequence>MDDEGPRSYSNSDVNIPVNVKGNLKHLSPYLNFDPVYLPPTQPEFIFPEGASRQRGRFEHAFSQIGASCMVGAGVGGMGGFYNGLKITTLAGQKGRLRVTQLINHTMKKGAASANTLGVIALMYSGFGVILSYLRGAEDELNTLAAATLTGVMYQSTSGLKKCATGGAVGLGIAAAYCLWTSKDRYTEFKRQLHPLSER</sequence>
<evidence type="ECO:0000256" key="3">
    <source>
        <dbReference type="ARBA" id="ARBA00022989"/>
    </source>
</evidence>
<dbReference type="Pfam" id="PF02466">
    <property type="entry name" value="Tim17"/>
    <property type="match status" value="1"/>
</dbReference>
<evidence type="ECO:0000256" key="5">
    <source>
        <dbReference type="SAM" id="Phobius"/>
    </source>
</evidence>
<reference evidence="6" key="1">
    <citation type="journal article" date="2019" name="Sci. Rep.">
        <title>No signal of deleterious mutation accumulation in conserved gene sequences of extant asexual hexapods.</title>
        <authorList>
            <person name="Brandt A."/>
            <person name="Bast J."/>
            <person name="Scheu S."/>
            <person name="Meusemann K."/>
            <person name="Donath A."/>
            <person name="Schuette K."/>
            <person name="Machida R."/>
            <person name="Kraaijeveld K."/>
        </authorList>
    </citation>
    <scope>NUCLEOTIDE SEQUENCE</scope>
    <source>
        <strain evidence="6">OG10379</strain>
    </source>
</reference>
<dbReference type="InterPro" id="IPR045238">
    <property type="entry name" value="Tim23-like"/>
</dbReference>
<keyword evidence="4 5" id="KW-0472">Membrane</keyword>
<proteinExistence type="evidence at transcript level"/>
<evidence type="ECO:0000313" key="6">
    <source>
        <dbReference type="EMBL" id="QBH72742.1"/>
    </source>
</evidence>
<dbReference type="GO" id="GO:0005744">
    <property type="term" value="C:TIM23 mitochondrial import inner membrane translocase complex"/>
    <property type="evidence" value="ECO:0007669"/>
    <property type="project" value="TreeGrafter"/>
</dbReference>
<feature type="transmembrane region" description="Helical" evidence="5">
    <location>
        <begin position="114"/>
        <end position="134"/>
    </location>
</feature>
<evidence type="ECO:0000256" key="2">
    <source>
        <dbReference type="ARBA" id="ARBA00022692"/>
    </source>
</evidence>
<dbReference type="AlphaFoldDB" id="A0A481SV48"/>
<organism evidence="6">
    <name type="scientific">Frankliniella cephalica</name>
    <dbReference type="NCBI Taxonomy" id="407008"/>
    <lineage>
        <taxon>Eukaryota</taxon>
        <taxon>Metazoa</taxon>
        <taxon>Ecdysozoa</taxon>
        <taxon>Arthropoda</taxon>
        <taxon>Hexapoda</taxon>
        <taxon>Insecta</taxon>
        <taxon>Pterygota</taxon>
        <taxon>Neoptera</taxon>
        <taxon>Paraneoptera</taxon>
        <taxon>Thysanoptera</taxon>
        <taxon>Terebrantia</taxon>
        <taxon>Thripoidea</taxon>
        <taxon>Thripidae</taxon>
        <taxon>Frankliniella</taxon>
    </lineage>
</organism>
<accession>A0A481SV48</accession>
<dbReference type="PANTHER" id="PTHR15371">
    <property type="entry name" value="TIM23"/>
    <property type="match status" value="1"/>
</dbReference>
<protein>
    <recommendedName>
        <fullName evidence="7">Mitochondrial import inner membrane translocase subunit Tim23</fullName>
    </recommendedName>
</protein>
<keyword evidence="3 5" id="KW-1133">Transmembrane helix</keyword>
<name>A0A481SV48_9NEOP</name>
<dbReference type="GO" id="GO:0008320">
    <property type="term" value="F:protein transmembrane transporter activity"/>
    <property type="evidence" value="ECO:0007669"/>
    <property type="project" value="TreeGrafter"/>
</dbReference>
<feature type="transmembrane region" description="Helical" evidence="5">
    <location>
        <begin position="164"/>
        <end position="182"/>
    </location>
</feature>
<evidence type="ECO:0000256" key="1">
    <source>
        <dbReference type="ARBA" id="ARBA00004141"/>
    </source>
</evidence>
<dbReference type="GO" id="GO:0030150">
    <property type="term" value="P:protein import into mitochondrial matrix"/>
    <property type="evidence" value="ECO:0007669"/>
    <property type="project" value="TreeGrafter"/>
</dbReference>
<evidence type="ECO:0000256" key="4">
    <source>
        <dbReference type="ARBA" id="ARBA00023136"/>
    </source>
</evidence>
<dbReference type="EMBL" id="MH602497">
    <property type="protein sequence ID" value="QBH72742.1"/>
    <property type="molecule type" value="mRNA"/>
</dbReference>
<comment type="subcellular location">
    <subcellularLocation>
        <location evidence="1">Membrane</location>
        <topology evidence="1">Multi-pass membrane protein</topology>
    </subcellularLocation>
</comment>
<dbReference type="PANTHER" id="PTHR15371:SF0">
    <property type="entry name" value="SD19278P"/>
    <property type="match status" value="1"/>
</dbReference>